<dbReference type="UniPathway" id="UPA00002">
    <property type="reaction ID" value="UER00468"/>
</dbReference>
<dbReference type="GO" id="GO:0009264">
    <property type="term" value="P:deoxyribonucleotide catabolic process"/>
    <property type="evidence" value="ECO:0007669"/>
    <property type="project" value="UniProtKB-UniRule"/>
</dbReference>
<organism evidence="8 9">
    <name type="scientific">Veillonella rodentium</name>
    <dbReference type="NCBI Taxonomy" id="248315"/>
    <lineage>
        <taxon>Bacteria</taxon>
        <taxon>Bacillati</taxon>
        <taxon>Bacillota</taxon>
        <taxon>Negativicutes</taxon>
        <taxon>Veillonellales</taxon>
        <taxon>Veillonellaceae</taxon>
        <taxon>Veillonella</taxon>
    </lineage>
</organism>
<dbReference type="InterPro" id="IPR002915">
    <property type="entry name" value="DeoC/FbaB/LacD_aldolase"/>
</dbReference>
<keyword evidence="3 7" id="KW-0456">Lyase</keyword>
<comment type="subcellular location">
    <subcellularLocation>
        <location evidence="7">Cytoplasm</location>
    </subcellularLocation>
</comment>
<dbReference type="SMART" id="SM01133">
    <property type="entry name" value="DeoC"/>
    <property type="match status" value="1"/>
</dbReference>
<dbReference type="Pfam" id="PF01791">
    <property type="entry name" value="DeoC"/>
    <property type="match status" value="1"/>
</dbReference>
<dbReference type="HAMAP" id="MF_00114">
    <property type="entry name" value="DeoC_type1"/>
    <property type="match status" value="1"/>
</dbReference>
<keyword evidence="4 7" id="KW-0704">Schiff base</keyword>
<evidence type="ECO:0000256" key="5">
    <source>
        <dbReference type="ARBA" id="ARBA00048791"/>
    </source>
</evidence>
<feature type="active site" description="Schiff-base intermediate with acetaldehyde" evidence="7">
    <location>
        <position position="152"/>
    </location>
</feature>
<protein>
    <recommendedName>
        <fullName evidence="7">Deoxyribose-phosphate aldolase</fullName>
        <shortName evidence="7">DERA</shortName>
        <ecNumber evidence="7">4.1.2.4</ecNumber>
    </recommendedName>
    <alternativeName>
        <fullName evidence="7">2-deoxy-D-ribose 5-phosphate aldolase</fullName>
    </alternativeName>
    <alternativeName>
        <fullName evidence="7">Phosphodeoxyriboaldolase</fullName>
        <shortName evidence="7">Deoxyriboaldolase</shortName>
    </alternativeName>
</protein>
<feature type="active site" description="Proton donor/acceptor" evidence="7">
    <location>
        <position position="181"/>
    </location>
</feature>
<evidence type="ECO:0000256" key="3">
    <source>
        <dbReference type="ARBA" id="ARBA00023239"/>
    </source>
</evidence>
<evidence type="ECO:0000256" key="7">
    <source>
        <dbReference type="HAMAP-Rule" id="MF_00114"/>
    </source>
</evidence>
<keyword evidence="9" id="KW-1185">Reference proteome</keyword>
<evidence type="ECO:0000256" key="4">
    <source>
        <dbReference type="ARBA" id="ARBA00023270"/>
    </source>
</evidence>
<feature type="active site" description="Proton donor/acceptor" evidence="7">
    <location>
        <position position="90"/>
    </location>
</feature>
<evidence type="ECO:0000313" key="8">
    <source>
        <dbReference type="EMBL" id="SNV58939.1"/>
    </source>
</evidence>
<sequence>MLGKELLRYVDHTLLKPTATWDEVKQICADAVTYKTASVCIPPDFVGAAHEAFPKLNVCTVIGFPLGYETTEVKVAETEQAILDGANEIDMVVNLGKVKEGDFEAVTSEIKALKAACGNKVLKVIIEACYLTDAEKVALCRCITDGSADYIKTSTGFGSGGASIEDVYLFKKHIGPNVKIKAAGGIRSVTDMKAYIEAGCARIGASAAVELLKNHLDEDY</sequence>
<dbReference type="PIRSF" id="PIRSF001357">
    <property type="entry name" value="DeoC"/>
    <property type="match status" value="1"/>
</dbReference>
<dbReference type="RefSeq" id="WP_095065324.1">
    <property type="nucleotide sequence ID" value="NZ_LT906470.1"/>
</dbReference>
<dbReference type="Proteomes" id="UP000214973">
    <property type="component" value="Chromosome 1"/>
</dbReference>
<reference evidence="8 9" key="1">
    <citation type="submission" date="2017-06" db="EMBL/GenBank/DDBJ databases">
        <authorList>
            <consortium name="Pathogen Informatics"/>
        </authorList>
    </citation>
    <scope>NUCLEOTIDE SEQUENCE [LARGE SCALE GENOMIC DNA]</scope>
    <source>
        <strain evidence="8 9">NCTC12018</strain>
    </source>
</reference>
<proteinExistence type="inferred from homology"/>
<comment type="function">
    <text evidence="6 7">Catalyzes a reversible aldol reaction between acetaldehyde and D-glyceraldehyde 3-phosphate to generate 2-deoxy-D-ribose 5-phosphate.</text>
</comment>
<dbReference type="InterPro" id="IPR013785">
    <property type="entry name" value="Aldolase_TIM"/>
</dbReference>
<dbReference type="PANTHER" id="PTHR10889">
    <property type="entry name" value="DEOXYRIBOSE-PHOSPHATE ALDOLASE"/>
    <property type="match status" value="1"/>
</dbReference>
<gene>
    <name evidence="7 8" type="primary">deoC</name>
    <name evidence="8" type="ORF">SAMEA44547418_00423</name>
</gene>
<name>A0A239YII2_9FIRM</name>
<dbReference type="GO" id="GO:0016052">
    <property type="term" value="P:carbohydrate catabolic process"/>
    <property type="evidence" value="ECO:0007669"/>
    <property type="project" value="TreeGrafter"/>
</dbReference>
<dbReference type="Gene3D" id="3.20.20.70">
    <property type="entry name" value="Aldolase class I"/>
    <property type="match status" value="1"/>
</dbReference>
<evidence type="ECO:0000256" key="2">
    <source>
        <dbReference type="ARBA" id="ARBA00022490"/>
    </source>
</evidence>
<accession>A0A239YII2</accession>
<comment type="pathway">
    <text evidence="7">Carbohydrate degradation; 2-deoxy-D-ribose 1-phosphate degradation; D-glyceraldehyde 3-phosphate and acetaldehyde from 2-deoxy-alpha-D-ribose 1-phosphate: step 2/2.</text>
</comment>
<dbReference type="GO" id="GO:0005737">
    <property type="term" value="C:cytoplasm"/>
    <property type="evidence" value="ECO:0007669"/>
    <property type="project" value="UniProtKB-SubCell"/>
</dbReference>
<comment type="catalytic activity">
    <reaction evidence="5 7">
        <text>2-deoxy-D-ribose 5-phosphate = D-glyceraldehyde 3-phosphate + acetaldehyde</text>
        <dbReference type="Rhea" id="RHEA:12821"/>
        <dbReference type="ChEBI" id="CHEBI:15343"/>
        <dbReference type="ChEBI" id="CHEBI:59776"/>
        <dbReference type="ChEBI" id="CHEBI:62877"/>
        <dbReference type="EC" id="4.1.2.4"/>
    </reaction>
</comment>
<dbReference type="AlphaFoldDB" id="A0A239YII2"/>
<dbReference type="SUPFAM" id="SSF51569">
    <property type="entry name" value="Aldolase"/>
    <property type="match status" value="1"/>
</dbReference>
<evidence type="ECO:0000313" key="9">
    <source>
        <dbReference type="Proteomes" id="UP000214973"/>
    </source>
</evidence>
<dbReference type="GO" id="GO:0006018">
    <property type="term" value="P:2-deoxyribose 1-phosphate catabolic process"/>
    <property type="evidence" value="ECO:0007669"/>
    <property type="project" value="UniProtKB-UniRule"/>
</dbReference>
<dbReference type="InterPro" id="IPR011343">
    <property type="entry name" value="DeoC"/>
</dbReference>
<dbReference type="KEGG" id="vrm:44547418_00423"/>
<evidence type="ECO:0000256" key="1">
    <source>
        <dbReference type="ARBA" id="ARBA00010936"/>
    </source>
</evidence>
<evidence type="ECO:0000256" key="6">
    <source>
        <dbReference type="ARBA" id="ARBA00056337"/>
    </source>
</evidence>
<dbReference type="GO" id="GO:0004139">
    <property type="term" value="F:deoxyribose-phosphate aldolase activity"/>
    <property type="evidence" value="ECO:0007669"/>
    <property type="project" value="UniProtKB-UniRule"/>
</dbReference>
<dbReference type="EC" id="4.1.2.4" evidence="7"/>
<dbReference type="PANTHER" id="PTHR10889:SF1">
    <property type="entry name" value="DEOXYRIBOSE-PHOSPHATE ALDOLASE"/>
    <property type="match status" value="1"/>
</dbReference>
<dbReference type="FunFam" id="3.20.20.70:FF:000044">
    <property type="entry name" value="Deoxyribose-phosphate aldolase"/>
    <property type="match status" value="1"/>
</dbReference>
<dbReference type="NCBIfam" id="TIGR00126">
    <property type="entry name" value="deoC"/>
    <property type="match status" value="1"/>
</dbReference>
<comment type="similarity">
    <text evidence="1 7">Belongs to the DeoC/FbaB aldolase family. DeoC type 1 subfamily.</text>
</comment>
<dbReference type="EMBL" id="LT906470">
    <property type="protein sequence ID" value="SNV58939.1"/>
    <property type="molecule type" value="Genomic_DNA"/>
</dbReference>
<keyword evidence="2 7" id="KW-0963">Cytoplasm</keyword>
<dbReference type="InterPro" id="IPR028581">
    <property type="entry name" value="DeoC_typeI"/>
</dbReference>
<dbReference type="CDD" id="cd00959">
    <property type="entry name" value="DeoC"/>
    <property type="match status" value="1"/>
</dbReference>